<gene>
    <name evidence="2" type="ORF">PHMEG_00018913</name>
</gene>
<name>A0A225VUE3_9STRA</name>
<evidence type="ECO:0000313" key="2">
    <source>
        <dbReference type="EMBL" id="OWZ08528.1"/>
    </source>
</evidence>
<dbReference type="AlphaFoldDB" id="A0A225VUE3"/>
<keyword evidence="3" id="KW-1185">Reference proteome</keyword>
<feature type="region of interest" description="Disordered" evidence="1">
    <location>
        <begin position="202"/>
        <end position="229"/>
    </location>
</feature>
<feature type="compositionally biased region" description="Basic and acidic residues" evidence="1">
    <location>
        <begin position="135"/>
        <end position="151"/>
    </location>
</feature>
<organism evidence="2 3">
    <name type="scientific">Phytophthora megakarya</name>
    <dbReference type="NCBI Taxonomy" id="4795"/>
    <lineage>
        <taxon>Eukaryota</taxon>
        <taxon>Sar</taxon>
        <taxon>Stramenopiles</taxon>
        <taxon>Oomycota</taxon>
        <taxon>Peronosporomycetes</taxon>
        <taxon>Peronosporales</taxon>
        <taxon>Peronosporaceae</taxon>
        <taxon>Phytophthora</taxon>
    </lineage>
</organism>
<dbReference type="Proteomes" id="UP000198211">
    <property type="component" value="Unassembled WGS sequence"/>
</dbReference>
<dbReference type="STRING" id="4795.A0A225VUE3"/>
<protein>
    <submittedName>
        <fullName evidence="2">Uncharacterized protein</fullName>
    </submittedName>
</protein>
<proteinExistence type="predicted"/>
<feature type="compositionally biased region" description="Basic and acidic residues" evidence="1">
    <location>
        <begin position="117"/>
        <end position="126"/>
    </location>
</feature>
<comment type="caution">
    <text evidence="2">The sequence shown here is derived from an EMBL/GenBank/DDBJ whole genome shotgun (WGS) entry which is preliminary data.</text>
</comment>
<reference evidence="3" key="1">
    <citation type="submission" date="2017-03" db="EMBL/GenBank/DDBJ databases">
        <title>Phytopthora megakarya and P. palmivora, two closely related causual agents of cacao black pod achieved similar genome size and gene model numbers by different mechanisms.</title>
        <authorList>
            <person name="Ali S."/>
            <person name="Shao J."/>
            <person name="Larry D.J."/>
            <person name="Kronmiller B."/>
            <person name="Shen D."/>
            <person name="Strem M.D."/>
            <person name="Melnick R.L."/>
            <person name="Guiltinan M.J."/>
            <person name="Tyler B.M."/>
            <person name="Meinhardt L.W."/>
            <person name="Bailey B.A."/>
        </authorList>
    </citation>
    <scope>NUCLEOTIDE SEQUENCE [LARGE SCALE GENOMIC DNA]</scope>
    <source>
        <strain evidence="3">zdho120</strain>
    </source>
</reference>
<accession>A0A225VUE3</accession>
<dbReference type="OrthoDB" id="79647at2759"/>
<sequence length="241" mass="26299">MVGLSGPALARKPSIEYYSRDFVAGDPRGHPSAIVLQVDGARDAGFPVHVDTGELLPRNMMMRRITDGDGSISGTKWSKLRTFHLVLGTFNVPSRVSALADVLETVIRRAYKTTRRGIQDMREGKPSTELQSDEETTHPKDESYADIEKSSTRSTASDIAVVVEDTDRTRLKEAHASEGTDHTPPTDMESVVELAASEPTDCGYLMPTSISLSKPPRSGQDPSPEKAESWRLACESLKKAA</sequence>
<evidence type="ECO:0000313" key="3">
    <source>
        <dbReference type="Proteomes" id="UP000198211"/>
    </source>
</evidence>
<dbReference type="EMBL" id="NBNE01003121">
    <property type="protein sequence ID" value="OWZ08528.1"/>
    <property type="molecule type" value="Genomic_DNA"/>
</dbReference>
<feature type="region of interest" description="Disordered" evidence="1">
    <location>
        <begin position="117"/>
        <end position="190"/>
    </location>
</feature>
<feature type="compositionally biased region" description="Basic and acidic residues" evidence="1">
    <location>
        <begin position="165"/>
        <end position="181"/>
    </location>
</feature>
<evidence type="ECO:0000256" key="1">
    <source>
        <dbReference type="SAM" id="MobiDB-lite"/>
    </source>
</evidence>